<evidence type="ECO:0000256" key="7">
    <source>
        <dbReference type="ARBA" id="ARBA00024136"/>
    </source>
</evidence>
<dbReference type="PROSITE" id="PS50105">
    <property type="entry name" value="SAM_DOMAIN"/>
    <property type="match status" value="1"/>
</dbReference>
<dbReference type="Proteomes" id="UP001215280">
    <property type="component" value="Unassembled WGS sequence"/>
</dbReference>
<dbReference type="PANTHER" id="PTHR12515">
    <property type="entry name" value="STERILE ALPHA MOTIF DOMAIN CONTAINING PROTEIN 4-RELATED"/>
    <property type="match status" value="1"/>
</dbReference>
<evidence type="ECO:0000313" key="12">
    <source>
        <dbReference type="Proteomes" id="UP001215280"/>
    </source>
</evidence>
<dbReference type="InterPro" id="IPR050897">
    <property type="entry name" value="SMAUG/VTS1_RNA-bind"/>
</dbReference>
<evidence type="ECO:0000256" key="6">
    <source>
        <dbReference type="ARBA" id="ARBA00024046"/>
    </source>
</evidence>
<dbReference type="Pfam" id="PF25479">
    <property type="entry name" value="Vts1"/>
    <property type="match status" value="1"/>
</dbReference>
<feature type="compositionally biased region" description="Low complexity" evidence="9">
    <location>
        <begin position="312"/>
        <end position="339"/>
    </location>
</feature>
<accession>A0AAD7MHN8</accession>
<comment type="subcellular location">
    <subcellularLocation>
        <location evidence="1">Cytoplasm</location>
        <location evidence="1">P-body</location>
    </subcellularLocation>
    <subcellularLocation>
        <location evidence="2">Cytoplasm</location>
        <location evidence="2">Cytosol</location>
    </subcellularLocation>
</comment>
<feature type="region of interest" description="Disordered" evidence="9">
    <location>
        <begin position="136"/>
        <end position="191"/>
    </location>
</feature>
<keyword evidence="12" id="KW-1185">Reference proteome</keyword>
<evidence type="ECO:0000313" key="11">
    <source>
        <dbReference type="EMBL" id="KAJ7718005.1"/>
    </source>
</evidence>
<evidence type="ECO:0000256" key="2">
    <source>
        <dbReference type="ARBA" id="ARBA00004514"/>
    </source>
</evidence>
<gene>
    <name evidence="11" type="ORF">DFH07DRAFT_1068112</name>
</gene>
<keyword evidence="4" id="KW-0963">Cytoplasm</keyword>
<comment type="subunit">
    <text evidence="6">Monomer. Binds to RNA.</text>
</comment>
<dbReference type="Pfam" id="PF07647">
    <property type="entry name" value="SAM_2"/>
    <property type="match status" value="1"/>
</dbReference>
<dbReference type="GO" id="GO:0000932">
    <property type="term" value="C:P-body"/>
    <property type="evidence" value="ECO:0007669"/>
    <property type="project" value="UniProtKB-SubCell"/>
</dbReference>
<evidence type="ECO:0000256" key="8">
    <source>
        <dbReference type="ARBA" id="ARBA00054767"/>
    </source>
</evidence>
<feature type="region of interest" description="Disordered" evidence="9">
    <location>
        <begin position="413"/>
        <end position="455"/>
    </location>
</feature>
<organism evidence="11 12">
    <name type="scientific">Mycena maculata</name>
    <dbReference type="NCBI Taxonomy" id="230809"/>
    <lineage>
        <taxon>Eukaryota</taxon>
        <taxon>Fungi</taxon>
        <taxon>Dikarya</taxon>
        <taxon>Basidiomycota</taxon>
        <taxon>Agaricomycotina</taxon>
        <taxon>Agaricomycetes</taxon>
        <taxon>Agaricomycetidae</taxon>
        <taxon>Agaricales</taxon>
        <taxon>Marasmiineae</taxon>
        <taxon>Mycenaceae</taxon>
        <taxon>Mycena</taxon>
    </lineage>
</organism>
<dbReference type="Gene3D" id="1.10.150.50">
    <property type="entry name" value="Transcription Factor, Ets-1"/>
    <property type="match status" value="1"/>
</dbReference>
<feature type="region of interest" description="Disordered" evidence="9">
    <location>
        <begin position="278"/>
        <end position="348"/>
    </location>
</feature>
<dbReference type="SMART" id="SM00454">
    <property type="entry name" value="SAM"/>
    <property type="match status" value="1"/>
</dbReference>
<evidence type="ECO:0000256" key="5">
    <source>
        <dbReference type="ARBA" id="ARBA00022884"/>
    </source>
</evidence>
<feature type="compositionally biased region" description="Polar residues" evidence="9">
    <location>
        <begin position="427"/>
        <end position="442"/>
    </location>
</feature>
<dbReference type="PANTHER" id="PTHR12515:SF5">
    <property type="entry name" value="PROTEIN SMAUG"/>
    <property type="match status" value="1"/>
</dbReference>
<keyword evidence="5" id="KW-0694">RNA-binding</keyword>
<dbReference type="CDD" id="cd09556">
    <property type="entry name" value="SAM_VTS1_fungal"/>
    <property type="match status" value="1"/>
</dbReference>
<feature type="compositionally biased region" description="Low complexity" evidence="9">
    <location>
        <begin position="278"/>
        <end position="289"/>
    </location>
</feature>
<dbReference type="InterPro" id="IPR037635">
    <property type="entry name" value="VTS1_SAM"/>
</dbReference>
<dbReference type="GO" id="GO:0000289">
    <property type="term" value="P:nuclear-transcribed mRNA poly(A) tail shortening"/>
    <property type="evidence" value="ECO:0007669"/>
    <property type="project" value="TreeGrafter"/>
</dbReference>
<feature type="domain" description="SAM" evidence="10">
    <location>
        <begin position="353"/>
        <end position="411"/>
    </location>
</feature>
<dbReference type="AlphaFoldDB" id="A0AAD7MHN8"/>
<comment type="caution">
    <text evidence="11">The sequence shown here is derived from an EMBL/GenBank/DDBJ whole genome shotgun (WGS) entry which is preliminary data.</text>
</comment>
<evidence type="ECO:0000256" key="1">
    <source>
        <dbReference type="ARBA" id="ARBA00004201"/>
    </source>
</evidence>
<sequence length="455" mass="48827">MTAQPSSPKPQFASAELQAPSSRLSPLPSPRPTTNGFVPPSPRFASGPGGKPEGEGLDQWFEDLSKYEVTLEAMAEASVDAKFKEELGTIEQWFKVLSEAERTAALYTLLQHSNQNQIRFLIAVLQQMAGPVGTNGPPLTASLDGSLKTKQANRSLRPPSLNIGPLPGSPATPRFDTPSSALPQSQLPDPAGQDVVINRTEEGSWANMVNTPLVPMFQKGAANKNSEQNNMPMLNPAMFPQGMLNPLMLNNMALSNEAQLSQLLAVQMMMNGMVPGMGMQQQQQQAQAQKPPSAKPHHTNNWRSPASARYPGSALRSSGLKSSGLKSSGLKSASSLGSATTPREDEIDPELLKDVPAWLRSLRLHKYTACFEGMTWEEMVVLDEPTLEAKGIAALGARRRLLKTFDNVKKKMGMEAPDTPTPASALPSVTFTNGASDKSPPSATDLVAPHSAAPF</sequence>
<comment type="function">
    <text evidence="8">RNA-binding protein involved in post-transcriptional regulation through transcript degradation.</text>
</comment>
<evidence type="ECO:0000256" key="4">
    <source>
        <dbReference type="ARBA" id="ARBA00022490"/>
    </source>
</evidence>
<evidence type="ECO:0000256" key="9">
    <source>
        <dbReference type="SAM" id="MobiDB-lite"/>
    </source>
</evidence>
<name>A0AAD7MHN8_9AGAR</name>
<dbReference type="GO" id="GO:0003729">
    <property type="term" value="F:mRNA binding"/>
    <property type="evidence" value="ECO:0007669"/>
    <property type="project" value="InterPro"/>
</dbReference>
<comment type="similarity">
    <text evidence="3">Belongs to the VTS1 family.</text>
</comment>
<dbReference type="EMBL" id="JARJLG010000311">
    <property type="protein sequence ID" value="KAJ7718005.1"/>
    <property type="molecule type" value="Genomic_DNA"/>
</dbReference>
<evidence type="ECO:0000259" key="10">
    <source>
        <dbReference type="PROSITE" id="PS50105"/>
    </source>
</evidence>
<reference evidence="11" key="1">
    <citation type="submission" date="2023-03" db="EMBL/GenBank/DDBJ databases">
        <title>Massive genome expansion in bonnet fungi (Mycena s.s.) driven by repeated elements and novel gene families across ecological guilds.</title>
        <authorList>
            <consortium name="Lawrence Berkeley National Laboratory"/>
            <person name="Harder C.B."/>
            <person name="Miyauchi S."/>
            <person name="Viragh M."/>
            <person name="Kuo A."/>
            <person name="Thoen E."/>
            <person name="Andreopoulos B."/>
            <person name="Lu D."/>
            <person name="Skrede I."/>
            <person name="Drula E."/>
            <person name="Henrissat B."/>
            <person name="Morin E."/>
            <person name="Kohler A."/>
            <person name="Barry K."/>
            <person name="LaButti K."/>
            <person name="Morin E."/>
            <person name="Salamov A."/>
            <person name="Lipzen A."/>
            <person name="Mereny Z."/>
            <person name="Hegedus B."/>
            <person name="Baldrian P."/>
            <person name="Stursova M."/>
            <person name="Weitz H."/>
            <person name="Taylor A."/>
            <person name="Grigoriev I.V."/>
            <person name="Nagy L.G."/>
            <person name="Martin F."/>
            <person name="Kauserud H."/>
        </authorList>
    </citation>
    <scope>NUCLEOTIDE SEQUENCE</scope>
    <source>
        <strain evidence="11">CBHHK188m</strain>
    </source>
</reference>
<dbReference type="InterPro" id="IPR001660">
    <property type="entry name" value="SAM"/>
</dbReference>
<dbReference type="InterPro" id="IPR013761">
    <property type="entry name" value="SAM/pointed_sf"/>
</dbReference>
<feature type="compositionally biased region" description="Polar residues" evidence="9">
    <location>
        <begin position="177"/>
        <end position="187"/>
    </location>
</feature>
<protein>
    <recommendedName>
        <fullName evidence="7">RNA-binding protein VTS1</fullName>
    </recommendedName>
</protein>
<dbReference type="SUPFAM" id="SSF47769">
    <property type="entry name" value="SAM/Pointed domain"/>
    <property type="match status" value="1"/>
</dbReference>
<evidence type="ECO:0000256" key="3">
    <source>
        <dbReference type="ARBA" id="ARBA00007325"/>
    </source>
</evidence>
<dbReference type="InterPro" id="IPR057327">
    <property type="entry name" value="Vts1_dom"/>
</dbReference>
<dbReference type="GO" id="GO:0005829">
    <property type="term" value="C:cytosol"/>
    <property type="evidence" value="ECO:0007669"/>
    <property type="project" value="UniProtKB-SubCell"/>
</dbReference>
<proteinExistence type="inferred from homology"/>
<feature type="region of interest" description="Disordered" evidence="9">
    <location>
        <begin position="1"/>
        <end position="57"/>
    </location>
</feature>